<dbReference type="PANTHER" id="PTHR24346">
    <property type="entry name" value="MAP/MICROTUBULE AFFINITY-REGULATING KINASE"/>
    <property type="match status" value="1"/>
</dbReference>
<gene>
    <name evidence="6" type="ORF">ROZALSC1DRAFT_25364</name>
</gene>
<evidence type="ECO:0000259" key="5">
    <source>
        <dbReference type="PROSITE" id="PS50011"/>
    </source>
</evidence>
<feature type="domain" description="Protein kinase" evidence="5">
    <location>
        <begin position="82"/>
        <end position="265"/>
    </location>
</feature>
<feature type="region of interest" description="Disordered" evidence="4">
    <location>
        <begin position="146"/>
        <end position="199"/>
    </location>
</feature>
<dbReference type="InterPro" id="IPR011009">
    <property type="entry name" value="Kinase-like_dom_sf"/>
</dbReference>
<dbReference type="InterPro" id="IPR017441">
    <property type="entry name" value="Protein_kinase_ATP_BS"/>
</dbReference>
<dbReference type="Gene3D" id="3.30.200.20">
    <property type="entry name" value="Phosphorylase Kinase, domain 1"/>
    <property type="match status" value="2"/>
</dbReference>
<dbReference type="GO" id="GO:0005524">
    <property type="term" value="F:ATP binding"/>
    <property type="evidence" value="ECO:0007669"/>
    <property type="project" value="UniProtKB-UniRule"/>
</dbReference>
<dbReference type="AlphaFoldDB" id="A0A4P9YAW1"/>
<dbReference type="EMBL" id="ML006627">
    <property type="protein sequence ID" value="RKP16367.1"/>
    <property type="molecule type" value="Genomic_DNA"/>
</dbReference>
<dbReference type="PROSITE" id="PS50011">
    <property type="entry name" value="PROTEIN_KINASE_DOM"/>
    <property type="match status" value="1"/>
</dbReference>
<feature type="compositionally biased region" description="Basic and acidic residues" evidence="4">
    <location>
        <begin position="166"/>
        <end position="177"/>
    </location>
</feature>
<dbReference type="Proteomes" id="UP000281549">
    <property type="component" value="Unassembled WGS sequence"/>
</dbReference>
<proteinExistence type="predicted"/>
<dbReference type="PROSITE" id="PS00107">
    <property type="entry name" value="PROTEIN_KINASE_ATP"/>
    <property type="match status" value="1"/>
</dbReference>
<name>A0A4P9YAW1_ROZAC</name>
<evidence type="ECO:0000313" key="7">
    <source>
        <dbReference type="Proteomes" id="UP000281549"/>
    </source>
</evidence>
<reference evidence="7" key="1">
    <citation type="journal article" date="2018" name="Nat. Microbiol.">
        <title>Leveraging single-cell genomics to expand the fungal tree of life.</title>
        <authorList>
            <person name="Ahrendt S.R."/>
            <person name="Quandt C.A."/>
            <person name="Ciobanu D."/>
            <person name="Clum A."/>
            <person name="Salamov A."/>
            <person name="Andreopoulos B."/>
            <person name="Cheng J.F."/>
            <person name="Woyke T."/>
            <person name="Pelin A."/>
            <person name="Henrissat B."/>
            <person name="Reynolds N.K."/>
            <person name="Benny G.L."/>
            <person name="Smith M.E."/>
            <person name="James T.Y."/>
            <person name="Grigoriev I.V."/>
        </authorList>
    </citation>
    <scope>NUCLEOTIDE SEQUENCE [LARGE SCALE GENOMIC DNA]</scope>
    <source>
        <strain evidence="7">CSF55</strain>
    </source>
</reference>
<evidence type="ECO:0000313" key="6">
    <source>
        <dbReference type="EMBL" id="RKP16367.1"/>
    </source>
</evidence>
<evidence type="ECO:0000256" key="1">
    <source>
        <dbReference type="ARBA" id="ARBA00022741"/>
    </source>
</evidence>
<feature type="compositionally biased region" description="Basic and acidic residues" evidence="4">
    <location>
        <begin position="186"/>
        <end position="196"/>
    </location>
</feature>
<accession>A0A4P9YAW1</accession>
<dbReference type="PANTHER" id="PTHR24346:SF30">
    <property type="entry name" value="MATERNAL EMBRYONIC LEUCINE ZIPPER KINASE"/>
    <property type="match status" value="1"/>
</dbReference>
<dbReference type="GO" id="GO:0005737">
    <property type="term" value="C:cytoplasm"/>
    <property type="evidence" value="ECO:0007669"/>
    <property type="project" value="TreeGrafter"/>
</dbReference>
<dbReference type="GO" id="GO:0035556">
    <property type="term" value="P:intracellular signal transduction"/>
    <property type="evidence" value="ECO:0007669"/>
    <property type="project" value="TreeGrafter"/>
</dbReference>
<evidence type="ECO:0000256" key="2">
    <source>
        <dbReference type="ARBA" id="ARBA00022840"/>
    </source>
</evidence>
<keyword evidence="2 3" id="KW-0067">ATP-binding</keyword>
<dbReference type="GO" id="GO:0004674">
    <property type="term" value="F:protein serine/threonine kinase activity"/>
    <property type="evidence" value="ECO:0007669"/>
    <property type="project" value="TreeGrafter"/>
</dbReference>
<feature type="binding site" evidence="3">
    <location>
        <position position="111"/>
    </location>
    <ligand>
        <name>ATP</name>
        <dbReference type="ChEBI" id="CHEBI:30616"/>
    </ligand>
</feature>
<organism evidence="6 7">
    <name type="scientific">Rozella allomycis (strain CSF55)</name>
    <dbReference type="NCBI Taxonomy" id="988480"/>
    <lineage>
        <taxon>Eukaryota</taxon>
        <taxon>Fungi</taxon>
        <taxon>Fungi incertae sedis</taxon>
        <taxon>Cryptomycota</taxon>
        <taxon>Cryptomycota incertae sedis</taxon>
        <taxon>Rozella</taxon>
    </lineage>
</organism>
<keyword evidence="6" id="KW-0808">Transferase</keyword>
<dbReference type="InterPro" id="IPR000719">
    <property type="entry name" value="Prot_kinase_dom"/>
</dbReference>
<evidence type="ECO:0000256" key="3">
    <source>
        <dbReference type="PROSITE-ProRule" id="PRU10141"/>
    </source>
</evidence>
<keyword evidence="6" id="KW-0418">Kinase</keyword>
<protein>
    <submittedName>
        <fullName evidence="6">Kinase-like protein</fullName>
    </submittedName>
</protein>
<sequence>MTKYGASGKWYWWERSAAILTILNLYCVQRAFTFFQFSIFNLTSAGIKISSNFFFLFIDQTENLGLLLSIKQMFKRKIVGDYQLGRTIGEGAFSKVKLGYHIVTNEKVAVKVLVKADMEASENKSVKSQKIDSKSVKSDFSKSVHSEDKVVSRKKEPVIPEENTLEDVKDMAGKEAEPQAEPNTLKTKERDIKKSNENISNTEEINSISKKADDSKYSITNPNYVPEYLRHLSGEVKLLMRLNHPNIVKLYQLIDTPTELFVIMY</sequence>
<feature type="compositionally biased region" description="Basic and acidic residues" evidence="4">
    <location>
        <begin position="146"/>
        <end position="158"/>
    </location>
</feature>
<evidence type="ECO:0000256" key="4">
    <source>
        <dbReference type="SAM" id="MobiDB-lite"/>
    </source>
</evidence>
<dbReference type="SUPFAM" id="SSF56112">
    <property type="entry name" value="Protein kinase-like (PK-like)"/>
    <property type="match status" value="1"/>
</dbReference>
<keyword evidence="1 3" id="KW-0547">Nucleotide-binding</keyword>